<evidence type="ECO:0000256" key="1">
    <source>
        <dbReference type="ARBA" id="ARBA00000085"/>
    </source>
</evidence>
<proteinExistence type="predicted"/>
<dbReference type="Gene3D" id="3.30.450.20">
    <property type="entry name" value="PAS domain"/>
    <property type="match status" value="1"/>
</dbReference>
<dbReference type="InterPro" id="IPR050736">
    <property type="entry name" value="Sensor_HK_Regulatory"/>
</dbReference>
<dbReference type="InterPro" id="IPR003661">
    <property type="entry name" value="HisK_dim/P_dom"/>
</dbReference>
<dbReference type="InterPro" id="IPR000014">
    <property type="entry name" value="PAS"/>
</dbReference>
<dbReference type="SUPFAM" id="SSF55785">
    <property type="entry name" value="PYP-like sensor domain (PAS domain)"/>
    <property type="match status" value="1"/>
</dbReference>
<keyword evidence="4" id="KW-0808">Transferase</keyword>
<evidence type="ECO:0000259" key="7">
    <source>
        <dbReference type="PROSITE" id="PS50109"/>
    </source>
</evidence>
<evidence type="ECO:0000256" key="5">
    <source>
        <dbReference type="ARBA" id="ARBA00022777"/>
    </source>
</evidence>
<evidence type="ECO:0000259" key="8">
    <source>
        <dbReference type="PROSITE" id="PS50112"/>
    </source>
</evidence>
<gene>
    <name evidence="9" type="ORF">H6A19_05475</name>
</gene>
<dbReference type="CDD" id="cd00130">
    <property type="entry name" value="PAS"/>
    <property type="match status" value="1"/>
</dbReference>
<keyword evidence="6" id="KW-0902">Two-component regulatory system</keyword>
<dbReference type="Pfam" id="PF00512">
    <property type="entry name" value="HisKA"/>
    <property type="match status" value="1"/>
</dbReference>
<evidence type="ECO:0000256" key="2">
    <source>
        <dbReference type="ARBA" id="ARBA00012438"/>
    </source>
</evidence>
<dbReference type="CDD" id="cd00082">
    <property type="entry name" value="HisKA"/>
    <property type="match status" value="1"/>
</dbReference>
<dbReference type="SMART" id="SM00387">
    <property type="entry name" value="HATPase_c"/>
    <property type="match status" value="1"/>
</dbReference>
<feature type="domain" description="Histidine kinase" evidence="7">
    <location>
        <begin position="147"/>
        <end position="371"/>
    </location>
</feature>
<dbReference type="Gene3D" id="1.10.287.130">
    <property type="match status" value="1"/>
</dbReference>
<name>A0ABS2FFI1_9CLOT</name>
<reference evidence="9 10" key="1">
    <citation type="journal article" date="2021" name="Sci. Rep.">
        <title>The distribution of antibiotic resistance genes in chicken gut microbiota commensals.</title>
        <authorList>
            <person name="Juricova H."/>
            <person name="Matiasovicova J."/>
            <person name="Kubasova T."/>
            <person name="Cejkova D."/>
            <person name="Rychlik I."/>
        </authorList>
    </citation>
    <scope>NUCLEOTIDE SEQUENCE [LARGE SCALE GENOMIC DNA]</scope>
    <source>
        <strain evidence="9 10">An435</strain>
    </source>
</reference>
<dbReference type="EC" id="2.7.13.3" evidence="2"/>
<dbReference type="InterPro" id="IPR036890">
    <property type="entry name" value="HATPase_C_sf"/>
</dbReference>
<dbReference type="InterPro" id="IPR005467">
    <property type="entry name" value="His_kinase_dom"/>
</dbReference>
<dbReference type="InterPro" id="IPR013655">
    <property type="entry name" value="PAS_fold_3"/>
</dbReference>
<evidence type="ECO:0000313" key="10">
    <source>
        <dbReference type="Proteomes" id="UP000767334"/>
    </source>
</evidence>
<dbReference type="GO" id="GO:0016301">
    <property type="term" value="F:kinase activity"/>
    <property type="evidence" value="ECO:0007669"/>
    <property type="project" value="UniProtKB-KW"/>
</dbReference>
<comment type="catalytic activity">
    <reaction evidence="1">
        <text>ATP + protein L-histidine = ADP + protein N-phospho-L-histidine.</text>
        <dbReference type="EC" id="2.7.13.3"/>
    </reaction>
</comment>
<evidence type="ECO:0000256" key="3">
    <source>
        <dbReference type="ARBA" id="ARBA00022553"/>
    </source>
</evidence>
<dbReference type="PANTHER" id="PTHR43711:SF26">
    <property type="entry name" value="SENSOR HISTIDINE KINASE RCSC"/>
    <property type="match status" value="1"/>
</dbReference>
<dbReference type="InterPro" id="IPR004358">
    <property type="entry name" value="Sig_transdc_His_kin-like_C"/>
</dbReference>
<dbReference type="PRINTS" id="PR00344">
    <property type="entry name" value="BCTRLSENSOR"/>
</dbReference>
<dbReference type="Gene3D" id="3.30.565.10">
    <property type="entry name" value="Histidine kinase-like ATPase, C-terminal domain"/>
    <property type="match status" value="1"/>
</dbReference>
<dbReference type="EMBL" id="JACJLL010000023">
    <property type="protein sequence ID" value="MBM6818792.1"/>
    <property type="molecule type" value="Genomic_DNA"/>
</dbReference>
<evidence type="ECO:0000256" key="4">
    <source>
        <dbReference type="ARBA" id="ARBA00022679"/>
    </source>
</evidence>
<dbReference type="SUPFAM" id="SSF55874">
    <property type="entry name" value="ATPase domain of HSP90 chaperone/DNA topoisomerase II/histidine kinase"/>
    <property type="match status" value="1"/>
</dbReference>
<dbReference type="SMART" id="SM00091">
    <property type="entry name" value="PAS"/>
    <property type="match status" value="1"/>
</dbReference>
<keyword evidence="3" id="KW-0597">Phosphoprotein</keyword>
<dbReference type="InterPro" id="IPR003594">
    <property type="entry name" value="HATPase_dom"/>
</dbReference>
<dbReference type="PANTHER" id="PTHR43711">
    <property type="entry name" value="TWO-COMPONENT HISTIDINE KINASE"/>
    <property type="match status" value="1"/>
</dbReference>
<keyword evidence="10" id="KW-1185">Reference proteome</keyword>
<dbReference type="SUPFAM" id="SSF47384">
    <property type="entry name" value="Homodimeric domain of signal transducing histidine kinase"/>
    <property type="match status" value="1"/>
</dbReference>
<organism evidence="9 10">
    <name type="scientific">Clostridium saudiense</name>
    <dbReference type="NCBI Taxonomy" id="1414720"/>
    <lineage>
        <taxon>Bacteria</taxon>
        <taxon>Bacillati</taxon>
        <taxon>Bacillota</taxon>
        <taxon>Clostridia</taxon>
        <taxon>Eubacteriales</taxon>
        <taxon>Clostridiaceae</taxon>
        <taxon>Clostridium</taxon>
    </lineage>
</organism>
<dbReference type="Proteomes" id="UP000767334">
    <property type="component" value="Unassembled WGS sequence"/>
</dbReference>
<dbReference type="PROSITE" id="PS50109">
    <property type="entry name" value="HIS_KIN"/>
    <property type="match status" value="1"/>
</dbReference>
<dbReference type="PROSITE" id="PS50112">
    <property type="entry name" value="PAS"/>
    <property type="match status" value="1"/>
</dbReference>
<dbReference type="InterPro" id="IPR036097">
    <property type="entry name" value="HisK_dim/P_sf"/>
</dbReference>
<dbReference type="CDD" id="cd16922">
    <property type="entry name" value="HATPase_EvgS-ArcB-TorS-like"/>
    <property type="match status" value="1"/>
</dbReference>
<dbReference type="NCBIfam" id="TIGR00229">
    <property type="entry name" value="sensory_box"/>
    <property type="match status" value="1"/>
</dbReference>
<feature type="domain" description="PAS" evidence="8">
    <location>
        <begin position="9"/>
        <end position="80"/>
    </location>
</feature>
<evidence type="ECO:0000256" key="6">
    <source>
        <dbReference type="ARBA" id="ARBA00023012"/>
    </source>
</evidence>
<dbReference type="Pfam" id="PF02518">
    <property type="entry name" value="HATPase_c"/>
    <property type="match status" value="1"/>
</dbReference>
<dbReference type="InterPro" id="IPR035965">
    <property type="entry name" value="PAS-like_dom_sf"/>
</dbReference>
<dbReference type="SMART" id="SM00388">
    <property type="entry name" value="HisKA"/>
    <property type="match status" value="1"/>
</dbReference>
<comment type="caution">
    <text evidence="9">The sequence shown here is derived from an EMBL/GenBank/DDBJ whole genome shotgun (WGS) entry which is preliminary data.</text>
</comment>
<dbReference type="RefSeq" id="WP_195963982.1">
    <property type="nucleotide sequence ID" value="NZ_JACJLL010000023.1"/>
</dbReference>
<protein>
    <recommendedName>
        <fullName evidence="2">histidine kinase</fullName>
        <ecNumber evidence="2">2.7.13.3</ecNumber>
    </recommendedName>
</protein>
<evidence type="ECO:0000313" key="9">
    <source>
        <dbReference type="EMBL" id="MBM6818792.1"/>
    </source>
</evidence>
<sequence length="399" mass="46258">MKFDTNCDIKNELEYFFEISVNIMVIIGKDGKTKKVSKCCSELLGWSERELLEYEWHSFIHEDDLKNVLSTITSESINEGIKGLKVRFRCKNNDYKLIECSCKFIEENQVYILTARDITEEKKIEEEKIAYEKAIELESLKSEFFSNISHEFKTPLNIILATMQVINKNIENKNIIAADEYNLNKYMNSIRQNCYRLLRLVNNIIDISKMDYGYYNIELGNYNIISVVEDITMSILEYVNNKGIELIFDTEVEEEIIACDPDKIERIILNLLSNAIKYTKDGGKIYVSVEKDDENVYISVKDNGIGMPEKKLLTIFERYTQIDNKLTRRANGSGIGLSLVKSLVKMHQGDIYVESKINEGSKFTIRLPIRQVKSKNKKVSNLTKSRVEKCSIEFADIYN</sequence>
<accession>A0ABS2FFI1</accession>
<keyword evidence="5 9" id="KW-0418">Kinase</keyword>
<dbReference type="Pfam" id="PF08447">
    <property type="entry name" value="PAS_3"/>
    <property type="match status" value="1"/>
</dbReference>